<dbReference type="EMBL" id="MN739108">
    <property type="protein sequence ID" value="QHS89289.1"/>
    <property type="molecule type" value="Genomic_DNA"/>
</dbReference>
<name>A0A6C0BCJ6_9ZZZZ</name>
<accession>A0A6C0BCJ6</accession>
<sequence length="253" mass="28641">METLRAIASTDLLSSEGYLHYIEGYTLIEGSKNYYILGKDEIYYSSYLGLPGQINREGKMGQLLYSCAKYGEFTKWLEIGTWNGNGTTLCILDGFRDGACSTAKLVSYESNKYLCRCAELNLAEHAAKLQLQIIHGRLSVGKTFPEPATFSPEIRRSDHFCRYYDEERFTFKNAAVIPCPFAPEVLVLDGGEYGSTLDWESISKENLKVLFLDDILSYKNKELYSTLVKDPNWNLVNSETTGRVNGWACFIRA</sequence>
<proteinExistence type="predicted"/>
<dbReference type="AlphaFoldDB" id="A0A6C0BCJ6"/>
<organism evidence="1">
    <name type="scientific">viral metagenome</name>
    <dbReference type="NCBI Taxonomy" id="1070528"/>
    <lineage>
        <taxon>unclassified sequences</taxon>
        <taxon>metagenomes</taxon>
        <taxon>organismal metagenomes</taxon>
    </lineage>
</organism>
<dbReference type="InterPro" id="IPR029063">
    <property type="entry name" value="SAM-dependent_MTases_sf"/>
</dbReference>
<evidence type="ECO:0000313" key="1">
    <source>
        <dbReference type="EMBL" id="QHS89289.1"/>
    </source>
</evidence>
<reference evidence="1" key="1">
    <citation type="journal article" date="2020" name="Nature">
        <title>Giant virus diversity and host interactions through global metagenomics.</title>
        <authorList>
            <person name="Schulz F."/>
            <person name="Roux S."/>
            <person name="Paez-Espino D."/>
            <person name="Jungbluth S."/>
            <person name="Walsh D.A."/>
            <person name="Denef V.J."/>
            <person name="McMahon K.D."/>
            <person name="Konstantinidis K.T."/>
            <person name="Eloe-Fadrosh E.A."/>
            <person name="Kyrpides N.C."/>
            <person name="Woyke T."/>
        </authorList>
    </citation>
    <scope>NUCLEOTIDE SEQUENCE</scope>
    <source>
        <strain evidence="1">GVMAG-M-3300010158-60</strain>
    </source>
</reference>
<evidence type="ECO:0008006" key="2">
    <source>
        <dbReference type="Google" id="ProtNLM"/>
    </source>
</evidence>
<protein>
    <recommendedName>
        <fullName evidence="2">Methyltransferase</fullName>
    </recommendedName>
</protein>
<dbReference type="Gene3D" id="3.40.50.150">
    <property type="entry name" value="Vaccinia Virus protein VP39"/>
    <property type="match status" value="1"/>
</dbReference>